<keyword evidence="2" id="KW-1185">Reference proteome</keyword>
<gene>
    <name evidence="1" type="ORF">O0S08_10815</name>
</gene>
<sequence length="169" mass="16805">MDDHLREQRDIVMNEIAGRAAVAVQAAAQTLHAAGIVETSQAVVRTLAGDAARATTARAAGAQLLRTATRAGAIGLVVDAIFGAVEGLLAYQRGEMTGEQACEHVLVEASTGAVSTSAGVMLAACAVTLTGGLPGAALMAIGAGGAVAAKLGLVRMLDEPTAEPADTTD</sequence>
<accession>A0ABY7HC07</accession>
<dbReference type="InterPro" id="IPR058956">
    <property type="entry name" value="MamC"/>
</dbReference>
<reference evidence="1" key="1">
    <citation type="submission" date="2022-11" db="EMBL/GenBank/DDBJ databases">
        <title>Minimal conservation of predation-associated metabolite biosynthetic gene clusters underscores biosynthetic potential of Myxococcota including descriptions for ten novel species: Archangium lansinium sp. nov., Myxococcus landrumus sp. nov., Nannocystis bai.</title>
        <authorList>
            <person name="Ahearne A."/>
            <person name="Stevens C."/>
            <person name="Dowd S."/>
        </authorList>
    </citation>
    <scope>NUCLEOTIDE SEQUENCE</scope>
    <source>
        <strain evidence="1">Fl3</strain>
    </source>
</reference>
<dbReference type="RefSeq" id="WP_269039001.1">
    <property type="nucleotide sequence ID" value="NZ_CP114040.1"/>
</dbReference>
<proteinExistence type="predicted"/>
<dbReference type="Proteomes" id="UP001164459">
    <property type="component" value="Chromosome"/>
</dbReference>
<organism evidence="1 2">
    <name type="scientific">Nannocystis punicea</name>
    <dbReference type="NCBI Taxonomy" id="2995304"/>
    <lineage>
        <taxon>Bacteria</taxon>
        <taxon>Pseudomonadati</taxon>
        <taxon>Myxococcota</taxon>
        <taxon>Polyangia</taxon>
        <taxon>Nannocystales</taxon>
        <taxon>Nannocystaceae</taxon>
        <taxon>Nannocystis</taxon>
    </lineage>
</organism>
<evidence type="ECO:0000313" key="2">
    <source>
        <dbReference type="Proteomes" id="UP001164459"/>
    </source>
</evidence>
<evidence type="ECO:0000313" key="1">
    <source>
        <dbReference type="EMBL" id="WAS96635.1"/>
    </source>
</evidence>
<dbReference type="Pfam" id="PF26373">
    <property type="entry name" value="MamC"/>
    <property type="match status" value="1"/>
</dbReference>
<dbReference type="EMBL" id="CP114040">
    <property type="protein sequence ID" value="WAS96635.1"/>
    <property type="molecule type" value="Genomic_DNA"/>
</dbReference>
<name>A0ABY7HC07_9BACT</name>
<protein>
    <submittedName>
        <fullName evidence="1">Uncharacterized protein</fullName>
    </submittedName>
</protein>